<accession>A0A443I4A7</accession>
<proteinExistence type="predicted"/>
<evidence type="ECO:0000256" key="1">
    <source>
        <dbReference type="SAM" id="Phobius"/>
    </source>
</evidence>
<keyword evidence="1" id="KW-0472">Membrane</keyword>
<sequence>MRGLQRLWMVRWIMSQLGQQFSSLLFFFFLETFLFICTGMWIALISDDVRKCRSTHQWRHAFQRWSLYPGMDTDFAGVDVLG</sequence>
<keyword evidence="1" id="KW-0812">Transmembrane</keyword>
<comment type="caution">
    <text evidence="2">The sequence shown here is derived from an EMBL/GenBank/DDBJ whole genome shotgun (WGS) entry which is preliminary data.</text>
</comment>
<dbReference type="GeneID" id="39598610"/>
<name>A0A443I4A7_BYSSP</name>
<dbReference type="VEuPathDB" id="FungiDB:C8Q69DRAFT_449005"/>
<dbReference type="EMBL" id="RCNU01000001">
    <property type="protein sequence ID" value="RWQ98867.1"/>
    <property type="molecule type" value="Genomic_DNA"/>
</dbReference>
<dbReference type="Proteomes" id="UP000283841">
    <property type="component" value="Unassembled WGS sequence"/>
</dbReference>
<evidence type="ECO:0000313" key="3">
    <source>
        <dbReference type="Proteomes" id="UP000283841"/>
    </source>
</evidence>
<evidence type="ECO:0000313" key="2">
    <source>
        <dbReference type="EMBL" id="RWQ98867.1"/>
    </source>
</evidence>
<dbReference type="RefSeq" id="XP_028488512.1">
    <property type="nucleotide sequence ID" value="XM_028629333.1"/>
</dbReference>
<dbReference type="AlphaFoldDB" id="A0A443I4A7"/>
<protein>
    <submittedName>
        <fullName evidence="2">Uncharacterized protein</fullName>
    </submittedName>
</protein>
<reference evidence="2 3" key="1">
    <citation type="journal article" date="2018" name="Front. Microbiol.">
        <title>Genomic and genetic insights into a cosmopolitan fungus, Paecilomyces variotii (Eurotiales).</title>
        <authorList>
            <person name="Urquhart A.S."/>
            <person name="Mondo S.J."/>
            <person name="Makela M.R."/>
            <person name="Hane J.K."/>
            <person name="Wiebenga A."/>
            <person name="He G."/>
            <person name="Mihaltcheva S."/>
            <person name="Pangilinan J."/>
            <person name="Lipzen A."/>
            <person name="Barry K."/>
            <person name="de Vries R.P."/>
            <person name="Grigoriev I.V."/>
            <person name="Idnurm A."/>
        </authorList>
    </citation>
    <scope>NUCLEOTIDE SEQUENCE [LARGE SCALE GENOMIC DNA]</scope>
    <source>
        <strain evidence="2 3">CBS 101075</strain>
    </source>
</reference>
<gene>
    <name evidence="2" type="ORF">C8Q69DRAFT_449005</name>
</gene>
<organism evidence="2 3">
    <name type="scientific">Byssochlamys spectabilis</name>
    <name type="common">Paecilomyces variotii</name>
    <dbReference type="NCBI Taxonomy" id="264951"/>
    <lineage>
        <taxon>Eukaryota</taxon>
        <taxon>Fungi</taxon>
        <taxon>Dikarya</taxon>
        <taxon>Ascomycota</taxon>
        <taxon>Pezizomycotina</taxon>
        <taxon>Eurotiomycetes</taxon>
        <taxon>Eurotiomycetidae</taxon>
        <taxon>Eurotiales</taxon>
        <taxon>Thermoascaceae</taxon>
        <taxon>Paecilomyces</taxon>
    </lineage>
</organism>
<keyword evidence="1" id="KW-1133">Transmembrane helix</keyword>
<feature type="transmembrane region" description="Helical" evidence="1">
    <location>
        <begin position="21"/>
        <end position="44"/>
    </location>
</feature>
<keyword evidence="3" id="KW-1185">Reference proteome</keyword>